<gene>
    <name evidence="1" type="ORF">JJJA_0028</name>
</gene>
<reference evidence="1 2" key="1">
    <citation type="journal article" date="2014" name="Virol. J.">
        <title>First genome sequences of Achromobacter phages reveal new members of the N4 family.</title>
        <authorList>
            <person name="Wittmann J."/>
            <person name="Dreiseikelmann B."/>
            <person name="Rohde M."/>
            <person name="Meier-Kolthoff J.P."/>
            <person name="Bunk B."/>
            <person name="Rohde C."/>
        </authorList>
    </citation>
    <scope>NUCLEOTIDE SEQUENCE [LARGE SCALE GENOMIC DNA]</scope>
</reference>
<evidence type="ECO:0000313" key="2">
    <source>
        <dbReference type="Proteomes" id="UP000018886"/>
    </source>
</evidence>
<proteinExistence type="predicted"/>
<evidence type="ECO:0000313" key="1">
    <source>
        <dbReference type="EMBL" id="AHC56544.1"/>
    </source>
</evidence>
<dbReference type="Proteomes" id="UP000018886">
    <property type="component" value="Segment"/>
</dbReference>
<name>V9SHM3_9CAUD</name>
<dbReference type="EMBL" id="KF787094">
    <property type="protein sequence ID" value="AHC56544.1"/>
    <property type="molecule type" value="Genomic_DNA"/>
</dbReference>
<accession>V9SHM3</accession>
<sequence length="101" mass="11552">MDHIIPPITAELGKMWDQPDREEILVGEDTAVMTQAQFYYLLDYSNSVPSGVYPGKMWRSQHPNGDWYLCWFGVVPGDDTVCSNNSRKIIIQDWKGLMGVK</sequence>
<protein>
    <submittedName>
        <fullName evidence="1">Uncharacterized protein</fullName>
    </submittedName>
</protein>
<organism evidence="1 2">
    <name type="scientific">Achromobacter phage JWDelta</name>
    <dbReference type="NCBI Taxonomy" id="1416008"/>
    <lineage>
        <taxon>Viruses</taxon>
        <taxon>Duplodnaviria</taxon>
        <taxon>Heunggongvirae</taxon>
        <taxon>Uroviricota</taxon>
        <taxon>Caudoviricetes</taxon>
        <taxon>Schitoviridae</taxon>
        <taxon>Rothmandenesvirinae</taxon>
        <taxon>Jwalphavirus</taxon>
        <taxon>Jwalphavirus jwalpha</taxon>
    </lineage>
</organism>